<reference evidence="14 15" key="1">
    <citation type="journal article" date="2023" name="BMC Biotechnol.">
        <title>Vitis rotundifolia cv Carlos genome sequencing.</title>
        <authorList>
            <person name="Huff M."/>
            <person name="Hulse-Kemp A."/>
            <person name="Scheffler B."/>
            <person name="Youngblood R."/>
            <person name="Simpson S."/>
            <person name="Babiker E."/>
            <person name="Staton M."/>
        </authorList>
    </citation>
    <scope>NUCLEOTIDE SEQUENCE [LARGE SCALE GENOMIC DNA]</scope>
    <source>
        <tissue evidence="14">Leaf</tissue>
    </source>
</reference>
<keyword evidence="7 11" id="KW-1133">Transmembrane helix</keyword>
<keyword evidence="3 11" id="KW-0812">Transmembrane</keyword>
<keyword evidence="4" id="KW-0732">Signal</keyword>
<evidence type="ECO:0000256" key="11">
    <source>
        <dbReference type="SAM" id="Phobius"/>
    </source>
</evidence>
<dbReference type="InterPro" id="IPR011009">
    <property type="entry name" value="Kinase-like_dom_sf"/>
</dbReference>
<feature type="domain" description="LysM" evidence="13">
    <location>
        <begin position="168"/>
        <end position="212"/>
    </location>
</feature>
<evidence type="ECO:0000256" key="10">
    <source>
        <dbReference type="SAM" id="MobiDB-lite"/>
    </source>
</evidence>
<dbReference type="InterPro" id="IPR056563">
    <property type="entry name" value="LysM3_LYK4_5"/>
</dbReference>
<gene>
    <name evidence="14" type="ORF">PVL29_022722</name>
</gene>
<dbReference type="GO" id="GO:0051707">
    <property type="term" value="P:response to other organism"/>
    <property type="evidence" value="ECO:0007669"/>
    <property type="project" value="UniProtKB-ARBA"/>
</dbReference>
<dbReference type="FunFam" id="1.10.510.10:FF:000468">
    <property type="entry name" value="PTI1-like tyrosine-protein kinase 3"/>
    <property type="match status" value="1"/>
</dbReference>
<dbReference type="Pfam" id="PF07714">
    <property type="entry name" value="PK_Tyr_Ser-Thr"/>
    <property type="match status" value="1"/>
</dbReference>
<dbReference type="SMART" id="SM00257">
    <property type="entry name" value="LysM"/>
    <property type="match status" value="2"/>
</dbReference>
<dbReference type="PANTHER" id="PTHR45927:SF9">
    <property type="entry name" value="FAMILY PROTEIN _ PEPTIDOGLYCAN-BINDING LYSM DOMAIN-CONTAINING PROTEIN, PUTATIVE-RELATED"/>
    <property type="match status" value="1"/>
</dbReference>
<evidence type="ECO:0000313" key="15">
    <source>
        <dbReference type="Proteomes" id="UP001168098"/>
    </source>
</evidence>
<feature type="domain" description="Protein kinase" evidence="12">
    <location>
        <begin position="323"/>
        <end position="604"/>
    </location>
</feature>
<keyword evidence="8 11" id="KW-0472">Membrane</keyword>
<evidence type="ECO:0000313" key="14">
    <source>
        <dbReference type="EMBL" id="KAJ9677911.1"/>
    </source>
</evidence>
<name>A0AA38YWC1_VITRO</name>
<proteinExistence type="predicted"/>
<dbReference type="CDD" id="cd00118">
    <property type="entry name" value="LysM"/>
    <property type="match status" value="1"/>
</dbReference>
<dbReference type="Proteomes" id="UP001168098">
    <property type="component" value="Unassembled WGS sequence"/>
</dbReference>
<dbReference type="PROSITE" id="PS51782">
    <property type="entry name" value="LYSM"/>
    <property type="match status" value="2"/>
</dbReference>
<dbReference type="InterPro" id="IPR018392">
    <property type="entry name" value="LysM"/>
</dbReference>
<comment type="caution">
    <text evidence="14">The sequence shown here is derived from an EMBL/GenBank/DDBJ whole genome shotgun (WGS) entry which is preliminary data.</text>
</comment>
<keyword evidence="2" id="KW-1003">Cell membrane</keyword>
<dbReference type="Pfam" id="PF23446">
    <property type="entry name" value="LysM1_NFP_LYK"/>
    <property type="match status" value="1"/>
</dbReference>
<accession>A0AA38YWC1</accession>
<dbReference type="GO" id="GO:0004672">
    <property type="term" value="F:protein kinase activity"/>
    <property type="evidence" value="ECO:0007669"/>
    <property type="project" value="InterPro"/>
</dbReference>
<dbReference type="Pfam" id="PF23472">
    <property type="entry name" value="LysM2_CERK1_LYK3_4_5"/>
    <property type="match status" value="1"/>
</dbReference>
<dbReference type="PANTHER" id="PTHR45927">
    <property type="entry name" value="LYSM-DOMAIN RECEPTOR-LIKE KINASE-RELATED"/>
    <property type="match status" value="1"/>
</dbReference>
<keyword evidence="15" id="KW-1185">Reference proteome</keyword>
<sequence>MIKPMFSQQSYDKSNCTSEPQVPGSNYICNPKKLPCQTYIVYRAQHNFRTLSSISSLFNASISELLTTNNMVEANSSNLRPGQEIIIPVNCSCPDRFSEAMFIYKRSHSDSLLIVACTVFEGLVKAQSLIEENPDFGGDNPGDLTIKVPVRCACLAKFERDNGVRYLVTYPVIEGDSTDLMARKFGVPEEMIRAANKLDRYAAIYPQTTLLIPTKVVPVVNREIDTLYENLSPSPQEAVPFRKVKHGAEPNNKNSHLLLGLGIFIVIVLMVVASGGSIFFWKRYHQRFQPSVARTSQLSNFSPDFLDGMSKLKHSLMSFSLEELRNATADFGKASMIGRAVYQGKIRGSIMAIKQMDSEEAAHHVIEILTRINHVNTVKLEGCCYGTRPYLVFEFAENGSLRDCLSNPKIARQLTWKKRMQIAFDLAVGLHYIHYCTQPSYVHRNINSRSVLITMDWRAKISGFRMARALLYSEEEREMEIINESVIVGKKGYLAPEYLSHGLVTTKMDIYAFGVVLLELISAKEAITKEYFLKDSAKFLIDGGLEGSSECLEKLKKFTDPVLQGDYPLSDALCLALLAKCCTEEDPHQRPTINDLLKALSRIL</sequence>
<dbReference type="AlphaFoldDB" id="A0AA38YWC1"/>
<keyword evidence="6" id="KW-0067">ATP-binding</keyword>
<evidence type="ECO:0000256" key="4">
    <source>
        <dbReference type="ARBA" id="ARBA00022729"/>
    </source>
</evidence>
<feature type="region of interest" description="Disordered" evidence="10">
    <location>
        <begin position="1"/>
        <end position="21"/>
    </location>
</feature>
<dbReference type="InterPro" id="IPR056561">
    <property type="entry name" value="NFP_LYK_LysM1"/>
</dbReference>
<protein>
    <recommendedName>
        <fullName evidence="16">LysM domain receptor-like kinase 4</fullName>
    </recommendedName>
</protein>
<dbReference type="Gene3D" id="3.10.350.10">
    <property type="entry name" value="LysM domain"/>
    <property type="match status" value="2"/>
</dbReference>
<evidence type="ECO:0000256" key="9">
    <source>
        <dbReference type="ARBA" id="ARBA00023157"/>
    </source>
</evidence>
<keyword evidence="9" id="KW-1015">Disulfide bond</keyword>
<dbReference type="PROSITE" id="PS50011">
    <property type="entry name" value="PROTEIN_KINASE_DOM"/>
    <property type="match status" value="1"/>
</dbReference>
<dbReference type="GO" id="GO:0005524">
    <property type="term" value="F:ATP binding"/>
    <property type="evidence" value="ECO:0007669"/>
    <property type="project" value="UniProtKB-KW"/>
</dbReference>
<evidence type="ECO:0000256" key="3">
    <source>
        <dbReference type="ARBA" id="ARBA00022692"/>
    </source>
</evidence>
<feature type="transmembrane region" description="Helical" evidence="11">
    <location>
        <begin position="257"/>
        <end position="281"/>
    </location>
</feature>
<dbReference type="InterPro" id="IPR056562">
    <property type="entry name" value="LysM2_CERK1_LYK3_4_5"/>
</dbReference>
<dbReference type="Gene3D" id="3.30.200.20">
    <property type="entry name" value="Phosphorylase Kinase, domain 1"/>
    <property type="match status" value="1"/>
</dbReference>
<dbReference type="InterPro" id="IPR001245">
    <property type="entry name" value="Ser-Thr/Tyr_kinase_cat_dom"/>
</dbReference>
<evidence type="ECO:0000256" key="6">
    <source>
        <dbReference type="ARBA" id="ARBA00022840"/>
    </source>
</evidence>
<dbReference type="EMBL" id="JARBHA010000017">
    <property type="protein sequence ID" value="KAJ9677911.1"/>
    <property type="molecule type" value="Genomic_DNA"/>
</dbReference>
<evidence type="ECO:0000256" key="7">
    <source>
        <dbReference type="ARBA" id="ARBA00022989"/>
    </source>
</evidence>
<keyword evidence="5" id="KW-0547">Nucleotide-binding</keyword>
<evidence type="ECO:0000259" key="12">
    <source>
        <dbReference type="PROSITE" id="PS50011"/>
    </source>
</evidence>
<dbReference type="InterPro" id="IPR000719">
    <property type="entry name" value="Prot_kinase_dom"/>
</dbReference>
<comment type="subcellular location">
    <subcellularLocation>
        <location evidence="1">Cell membrane</location>
        <topology evidence="1">Single-pass membrane protein</topology>
    </subcellularLocation>
</comment>
<dbReference type="InterPro" id="IPR052611">
    <property type="entry name" value="Plant_RLK_LysM"/>
</dbReference>
<dbReference type="Pfam" id="PF23473">
    <property type="entry name" value="LysM3_LYK4_5"/>
    <property type="match status" value="1"/>
</dbReference>
<dbReference type="SUPFAM" id="SSF56112">
    <property type="entry name" value="Protein kinase-like (PK-like)"/>
    <property type="match status" value="1"/>
</dbReference>
<dbReference type="GO" id="GO:0005886">
    <property type="term" value="C:plasma membrane"/>
    <property type="evidence" value="ECO:0007669"/>
    <property type="project" value="UniProtKB-SubCell"/>
</dbReference>
<dbReference type="InterPro" id="IPR036779">
    <property type="entry name" value="LysM_dom_sf"/>
</dbReference>
<evidence type="ECO:0000259" key="13">
    <source>
        <dbReference type="PROSITE" id="PS51782"/>
    </source>
</evidence>
<evidence type="ECO:0000256" key="2">
    <source>
        <dbReference type="ARBA" id="ARBA00022475"/>
    </source>
</evidence>
<organism evidence="14 15">
    <name type="scientific">Vitis rotundifolia</name>
    <name type="common">Muscadine grape</name>
    <dbReference type="NCBI Taxonomy" id="103349"/>
    <lineage>
        <taxon>Eukaryota</taxon>
        <taxon>Viridiplantae</taxon>
        <taxon>Streptophyta</taxon>
        <taxon>Embryophyta</taxon>
        <taxon>Tracheophyta</taxon>
        <taxon>Spermatophyta</taxon>
        <taxon>Magnoliopsida</taxon>
        <taxon>eudicotyledons</taxon>
        <taxon>Gunneridae</taxon>
        <taxon>Pentapetalae</taxon>
        <taxon>rosids</taxon>
        <taxon>Vitales</taxon>
        <taxon>Vitaceae</taxon>
        <taxon>Viteae</taxon>
        <taxon>Vitis</taxon>
    </lineage>
</organism>
<feature type="domain" description="LysM" evidence="13">
    <location>
        <begin position="37"/>
        <end position="87"/>
    </location>
</feature>
<dbReference type="Gene3D" id="1.10.510.10">
    <property type="entry name" value="Transferase(Phosphotransferase) domain 1"/>
    <property type="match status" value="1"/>
</dbReference>
<evidence type="ECO:0000256" key="5">
    <source>
        <dbReference type="ARBA" id="ARBA00022741"/>
    </source>
</evidence>
<evidence type="ECO:0008006" key="16">
    <source>
        <dbReference type="Google" id="ProtNLM"/>
    </source>
</evidence>
<evidence type="ECO:0000256" key="1">
    <source>
        <dbReference type="ARBA" id="ARBA00004162"/>
    </source>
</evidence>
<evidence type="ECO:0000256" key="8">
    <source>
        <dbReference type="ARBA" id="ARBA00023136"/>
    </source>
</evidence>